<name>A0A849C0N3_9NOCA</name>
<evidence type="ECO:0000313" key="1">
    <source>
        <dbReference type="EMBL" id="NNH71016.1"/>
    </source>
</evidence>
<keyword evidence="2" id="KW-1185">Reference proteome</keyword>
<proteinExistence type="predicted"/>
<dbReference type="EMBL" id="JABELX010000004">
    <property type="protein sequence ID" value="NNH71016.1"/>
    <property type="molecule type" value="Genomic_DNA"/>
</dbReference>
<protein>
    <submittedName>
        <fullName evidence="1">Uncharacterized protein</fullName>
    </submittedName>
</protein>
<reference evidence="1 2" key="1">
    <citation type="submission" date="2020-05" db="EMBL/GenBank/DDBJ databases">
        <title>MicrobeNet Type strains.</title>
        <authorList>
            <person name="Nicholson A.C."/>
        </authorList>
    </citation>
    <scope>NUCLEOTIDE SEQUENCE [LARGE SCALE GENOMIC DNA]</scope>
    <source>
        <strain evidence="1 2">JCM 3224</strain>
    </source>
</reference>
<dbReference type="RefSeq" id="WP_157552508.1">
    <property type="nucleotide sequence ID" value="NZ_JABELX010000004.1"/>
</dbReference>
<comment type="caution">
    <text evidence="1">The sequence shown here is derived from an EMBL/GenBank/DDBJ whole genome shotgun (WGS) entry which is preliminary data.</text>
</comment>
<organism evidence="1 2">
    <name type="scientific">Nocardia uniformis</name>
    <dbReference type="NCBI Taxonomy" id="53432"/>
    <lineage>
        <taxon>Bacteria</taxon>
        <taxon>Bacillati</taxon>
        <taxon>Actinomycetota</taxon>
        <taxon>Actinomycetes</taxon>
        <taxon>Mycobacteriales</taxon>
        <taxon>Nocardiaceae</taxon>
        <taxon>Nocardia</taxon>
    </lineage>
</organism>
<evidence type="ECO:0000313" key="2">
    <source>
        <dbReference type="Proteomes" id="UP000586827"/>
    </source>
</evidence>
<accession>A0A849C0N3</accession>
<dbReference type="AlphaFoldDB" id="A0A849C0N3"/>
<dbReference type="Proteomes" id="UP000586827">
    <property type="component" value="Unassembled WGS sequence"/>
</dbReference>
<sequence length="298" mass="33350">MTSHDAAPLLVPSAYQLDDFSLAILWAVTNLDDALLDDDAVLATTSDRCTPLPGRLYSAPGPEIAAELSAASRMWLGSDFCARHILSHIGHLTAVPAFWSREQRGEEASTWLLFTHKYRYLQRTAELFATMKTTSMRAFCIPVDTVAASSVPERVLMQLTVTLIESFGIRVFVCTEPEYTAVPGFVLDADRRAIVASWLNTDDIWQVDLTDNRPTLTEFADAVGWARAHSILTPQTSYQRLQQLAEYQRLDWSWLMRRSREFANYGGAGFTQPRSRLLTLAGLDRACQFLADLEHDAG</sequence>
<gene>
    <name evidence="1" type="ORF">HLB23_14275</name>
</gene>